<evidence type="ECO:0000259" key="1">
    <source>
        <dbReference type="Pfam" id="PF25276"/>
    </source>
</evidence>
<dbReference type="InterPro" id="IPR057192">
    <property type="entry name" value="DUF7870"/>
</dbReference>
<gene>
    <name evidence="2" type="ORF">HPP92_004242</name>
</gene>
<dbReference type="PANTHER" id="PTHR33597">
    <property type="entry name" value="OS02G0760400 PROTEIN"/>
    <property type="match status" value="1"/>
</dbReference>
<dbReference type="EMBL" id="JADCNL010000001">
    <property type="protein sequence ID" value="KAG0499551.1"/>
    <property type="molecule type" value="Genomic_DNA"/>
</dbReference>
<sequence length="400" mass="45154">MNSPPRTIRRPKDVRAPSADVSMDDLVINLPDPRLLFVIARSVLLAAAVLSLPWIRTALLSHSEEEITAHVTGSAKDEMFYLPKLVQDMRTYGLLQPQRRALFVGNPGIHALLLRRNSVSHLPERKIPAIADRSMDFLFLLNGGFSNAQLVLTDRVLRVGGIAAIRLGSDPMKRFNLPANYRIVYIRNIGFTILAVKKLYHDNGADVRQARRLLSLSMSKKGELRALEDLLLEPPVEKNDIRRPRYLPKLTGDSLDKYPRRIFVDFGSPGRIGAENWFLRNYPKSRKEFEMARVDLVGMPVLAGGGVGGVADWLTKNAREEDFVVVKAEEEAVVDLVNGKAIGLVDELFLECSSQWGSEKNVEDETRRNTPYWACLALLGKLREDGIAVHQWWDLNKQWK</sequence>
<accession>A0A835RWE5</accession>
<comment type="caution">
    <text evidence="2">The sequence shown here is derived from an EMBL/GenBank/DDBJ whole genome shotgun (WGS) entry which is preliminary data.</text>
</comment>
<dbReference type="AlphaFoldDB" id="A0A835RWE5"/>
<organism evidence="2 3">
    <name type="scientific">Vanilla planifolia</name>
    <name type="common">Vanilla</name>
    <dbReference type="NCBI Taxonomy" id="51239"/>
    <lineage>
        <taxon>Eukaryota</taxon>
        <taxon>Viridiplantae</taxon>
        <taxon>Streptophyta</taxon>
        <taxon>Embryophyta</taxon>
        <taxon>Tracheophyta</taxon>
        <taxon>Spermatophyta</taxon>
        <taxon>Magnoliopsida</taxon>
        <taxon>Liliopsida</taxon>
        <taxon>Asparagales</taxon>
        <taxon>Orchidaceae</taxon>
        <taxon>Vanilloideae</taxon>
        <taxon>Vanilleae</taxon>
        <taxon>Vanilla</taxon>
    </lineage>
</organism>
<feature type="domain" description="DUF7870" evidence="1">
    <location>
        <begin position="224"/>
        <end position="393"/>
    </location>
</feature>
<dbReference type="OrthoDB" id="773762at2759"/>
<keyword evidence="3" id="KW-1185">Reference proteome</keyword>
<dbReference type="PANTHER" id="PTHR33597:SF11">
    <property type="entry name" value="OS07G0620600 PROTEIN"/>
    <property type="match status" value="1"/>
</dbReference>
<protein>
    <recommendedName>
        <fullName evidence="1">DUF7870 domain-containing protein</fullName>
    </recommendedName>
</protein>
<name>A0A835RWE5_VANPL</name>
<dbReference type="Proteomes" id="UP000636800">
    <property type="component" value="Chromosome 1"/>
</dbReference>
<dbReference type="Pfam" id="PF25276">
    <property type="entry name" value="DUF7870"/>
    <property type="match status" value="1"/>
</dbReference>
<proteinExistence type="predicted"/>
<evidence type="ECO:0000313" key="3">
    <source>
        <dbReference type="Proteomes" id="UP000636800"/>
    </source>
</evidence>
<reference evidence="2 3" key="1">
    <citation type="journal article" date="2020" name="Nat. Food">
        <title>A phased Vanilla planifolia genome enables genetic improvement of flavour and production.</title>
        <authorList>
            <person name="Hasing T."/>
            <person name="Tang H."/>
            <person name="Brym M."/>
            <person name="Khazi F."/>
            <person name="Huang T."/>
            <person name="Chambers A.H."/>
        </authorList>
    </citation>
    <scope>NUCLEOTIDE SEQUENCE [LARGE SCALE GENOMIC DNA]</scope>
    <source>
        <tissue evidence="2">Leaf</tissue>
    </source>
</reference>
<evidence type="ECO:0000313" key="2">
    <source>
        <dbReference type="EMBL" id="KAG0499551.1"/>
    </source>
</evidence>